<organism evidence="2 3">
    <name type="scientific">Cellvibrio fibrivorans</name>
    <dbReference type="NCBI Taxonomy" id="126350"/>
    <lineage>
        <taxon>Bacteria</taxon>
        <taxon>Pseudomonadati</taxon>
        <taxon>Pseudomonadota</taxon>
        <taxon>Gammaproteobacteria</taxon>
        <taxon>Cellvibrionales</taxon>
        <taxon>Cellvibrionaceae</taxon>
        <taxon>Cellvibrio</taxon>
    </lineage>
</organism>
<name>A0ABU1USN4_9GAMM</name>
<reference evidence="2 3" key="1">
    <citation type="submission" date="2023-07" db="EMBL/GenBank/DDBJ databases">
        <title>Sorghum-associated microbial communities from plants grown in Nebraska, USA.</title>
        <authorList>
            <person name="Schachtman D."/>
        </authorList>
    </citation>
    <scope>NUCLEOTIDE SEQUENCE [LARGE SCALE GENOMIC DNA]</scope>
    <source>
        <strain evidence="2 3">BE190</strain>
    </source>
</reference>
<feature type="compositionally biased region" description="Basic and acidic residues" evidence="1">
    <location>
        <begin position="231"/>
        <end position="246"/>
    </location>
</feature>
<keyword evidence="3" id="KW-1185">Reference proteome</keyword>
<feature type="compositionally biased region" description="Low complexity" evidence="1">
    <location>
        <begin position="180"/>
        <end position="194"/>
    </location>
</feature>
<accession>A0ABU1USN4</accession>
<feature type="region of interest" description="Disordered" evidence="1">
    <location>
        <begin position="1"/>
        <end position="94"/>
    </location>
</feature>
<feature type="compositionally biased region" description="Basic and acidic residues" evidence="1">
    <location>
        <begin position="195"/>
        <end position="214"/>
    </location>
</feature>
<comment type="caution">
    <text evidence="2">The sequence shown here is derived from an EMBL/GenBank/DDBJ whole genome shotgun (WGS) entry which is preliminary data.</text>
</comment>
<sequence length="311" mass="34206">MINNVPSNFANTVAPFVPMGRAPVGQETTDLKSSTFRPTEQMAEAGRGQNRRLPDERPNDDVERDRVGRGAQGGDQAVQDAALKRRAEQERQQAEREQIQVLAARDREVRAHEQAHAAVAGQYASSPTYSFVRGPDGVSYAVGGEVQIDTSPIPGDPEATLRKAQQLRRAANAPAEPSSQDANVAAQAAQMEQQARAELREQKTIESEQRRGDIGEANGQNQPAGAGDSQDAERARAKAEDEKQRLADEEARLQADQERFEAEQRLLDQRQARAEFFNEGAKRNIDLNRRLIEIGVFNSEPGIGSFLNKTV</sequence>
<proteinExistence type="predicted"/>
<feature type="compositionally biased region" description="Basic and acidic residues" evidence="1">
    <location>
        <begin position="82"/>
        <end position="94"/>
    </location>
</feature>
<gene>
    <name evidence="2" type="ORF">J2X05_000168</name>
</gene>
<dbReference type="Pfam" id="PF12118">
    <property type="entry name" value="SprA-related"/>
    <property type="match status" value="1"/>
</dbReference>
<protein>
    <submittedName>
        <fullName evidence="2">Small-conductance mechanosensitive channel</fullName>
    </submittedName>
</protein>
<feature type="compositionally biased region" description="Polar residues" evidence="1">
    <location>
        <begin position="1"/>
        <end position="11"/>
    </location>
</feature>
<feature type="compositionally biased region" description="Polar residues" evidence="1">
    <location>
        <begin position="26"/>
        <end position="38"/>
    </location>
</feature>
<feature type="region of interest" description="Disordered" evidence="1">
    <location>
        <begin position="167"/>
        <end position="246"/>
    </location>
</feature>
<evidence type="ECO:0000256" key="1">
    <source>
        <dbReference type="SAM" id="MobiDB-lite"/>
    </source>
</evidence>
<evidence type="ECO:0000313" key="3">
    <source>
        <dbReference type="Proteomes" id="UP001253595"/>
    </source>
</evidence>
<dbReference type="Proteomes" id="UP001253595">
    <property type="component" value="Unassembled WGS sequence"/>
</dbReference>
<dbReference type="EMBL" id="JAVDVX010000001">
    <property type="protein sequence ID" value="MDR7088165.1"/>
    <property type="molecule type" value="Genomic_DNA"/>
</dbReference>
<evidence type="ECO:0000313" key="2">
    <source>
        <dbReference type="EMBL" id="MDR7088165.1"/>
    </source>
</evidence>
<feature type="compositionally biased region" description="Basic and acidic residues" evidence="1">
    <location>
        <begin position="52"/>
        <end position="68"/>
    </location>
</feature>
<dbReference type="InterPro" id="IPR021973">
    <property type="entry name" value="SprA-related"/>
</dbReference>
<dbReference type="RefSeq" id="WP_310067451.1">
    <property type="nucleotide sequence ID" value="NZ_JAVDVX010000001.1"/>
</dbReference>